<comment type="caution">
    <text evidence="3">The sequence shown here is derived from an EMBL/GenBank/DDBJ whole genome shotgun (WGS) entry which is preliminary data.</text>
</comment>
<dbReference type="PANTHER" id="PTHR47495:SF2">
    <property type="entry name" value="ALDEHYDE DEHYDROGENASE"/>
    <property type="match status" value="1"/>
</dbReference>
<dbReference type="InterPro" id="IPR046867">
    <property type="entry name" value="AldOxase/xan_DH_MoCoBD2"/>
</dbReference>
<name>A0ABT0AGP5_9SPHN</name>
<dbReference type="Pfam" id="PF20256">
    <property type="entry name" value="MoCoBD_2"/>
    <property type="match status" value="1"/>
</dbReference>
<sequence>MPTAGTSCGAQAPSPAPCCSPPPRGITRGVAVHRSEGSCVAQVAELSGSPEDFRIERIVSAVDCGLAVNPDTERAQVEGGTGFGLSSALYGEINLDHGAARQGNFDGYRLLRMNEMPRRIDVHMVESSERPSGIGEPGSVPGAPAVINALERMGMAPVTRFPVFASA</sequence>
<gene>
    <name evidence="3" type="ORF">MTR65_16930</name>
</gene>
<protein>
    <submittedName>
        <fullName evidence="3">Molybdopterin-dependent oxidoreductase</fullName>
    </submittedName>
</protein>
<dbReference type="EMBL" id="JALHAT010000039">
    <property type="protein sequence ID" value="MCJ1962380.1"/>
    <property type="molecule type" value="Genomic_DNA"/>
</dbReference>
<evidence type="ECO:0000256" key="1">
    <source>
        <dbReference type="SAM" id="MobiDB-lite"/>
    </source>
</evidence>
<proteinExistence type="predicted"/>
<evidence type="ECO:0000313" key="3">
    <source>
        <dbReference type="EMBL" id="MCJ1962380.1"/>
    </source>
</evidence>
<dbReference type="InterPro" id="IPR052516">
    <property type="entry name" value="N-heterocyclic_Hydroxylase"/>
</dbReference>
<accession>A0ABT0AGP5</accession>
<evidence type="ECO:0000259" key="2">
    <source>
        <dbReference type="Pfam" id="PF20256"/>
    </source>
</evidence>
<dbReference type="InterPro" id="IPR037165">
    <property type="entry name" value="AldOxase/xan_DH_Mopterin-bd_sf"/>
</dbReference>
<organism evidence="3 4">
    <name type="scientific">Novosphingobium mangrovi</name>
    <name type="common">ex Hu et al. 2023</name>
    <dbReference type="NCBI Taxonomy" id="2930094"/>
    <lineage>
        <taxon>Bacteria</taxon>
        <taxon>Pseudomonadati</taxon>
        <taxon>Pseudomonadota</taxon>
        <taxon>Alphaproteobacteria</taxon>
        <taxon>Sphingomonadales</taxon>
        <taxon>Sphingomonadaceae</taxon>
        <taxon>Novosphingobium</taxon>
    </lineage>
</organism>
<feature type="domain" description="Aldehyde oxidase/xanthine dehydrogenase second molybdopterin binding" evidence="2">
    <location>
        <begin position="52"/>
        <end position="117"/>
    </location>
</feature>
<dbReference type="Proteomes" id="UP001162802">
    <property type="component" value="Unassembled WGS sequence"/>
</dbReference>
<reference evidence="3" key="1">
    <citation type="submission" date="2022-03" db="EMBL/GenBank/DDBJ databases">
        <title>Identification of a novel bacterium isolated from mangrove sediments.</title>
        <authorList>
            <person name="Pan X."/>
        </authorList>
    </citation>
    <scope>NUCLEOTIDE SEQUENCE</scope>
    <source>
        <strain evidence="3">B2637</strain>
    </source>
</reference>
<feature type="region of interest" description="Disordered" evidence="1">
    <location>
        <begin position="1"/>
        <end position="23"/>
    </location>
</feature>
<dbReference type="Gene3D" id="3.30.365.10">
    <property type="entry name" value="Aldehyde oxidase/xanthine dehydrogenase, molybdopterin binding domain"/>
    <property type="match status" value="1"/>
</dbReference>
<feature type="compositionally biased region" description="Pro residues" evidence="1">
    <location>
        <begin position="14"/>
        <end position="23"/>
    </location>
</feature>
<dbReference type="PANTHER" id="PTHR47495">
    <property type="entry name" value="ALDEHYDE DEHYDROGENASE"/>
    <property type="match status" value="1"/>
</dbReference>
<dbReference type="RefSeq" id="WP_243802288.1">
    <property type="nucleotide sequence ID" value="NZ_JALHAT010000039.1"/>
</dbReference>
<keyword evidence="4" id="KW-1185">Reference proteome</keyword>
<dbReference type="SUPFAM" id="SSF56003">
    <property type="entry name" value="Molybdenum cofactor-binding domain"/>
    <property type="match status" value="1"/>
</dbReference>
<evidence type="ECO:0000313" key="4">
    <source>
        <dbReference type="Proteomes" id="UP001162802"/>
    </source>
</evidence>